<feature type="domain" description="Protein kinase" evidence="11">
    <location>
        <begin position="30"/>
        <end position="288"/>
    </location>
</feature>
<dbReference type="Pfam" id="PF12202">
    <property type="entry name" value="OSR1_C"/>
    <property type="match status" value="1"/>
</dbReference>
<dbReference type="PROSITE" id="PS00108">
    <property type="entry name" value="PROTEIN_KINASE_ST"/>
    <property type="match status" value="1"/>
</dbReference>
<keyword evidence="4" id="KW-0547">Nucleotide-binding</keyword>
<evidence type="ECO:0000256" key="1">
    <source>
        <dbReference type="ARBA" id="ARBA00012513"/>
    </source>
</evidence>
<feature type="compositionally biased region" description="Polar residues" evidence="10">
    <location>
        <begin position="433"/>
        <end position="454"/>
    </location>
</feature>
<sequence>MHQDSVSEQEPDDSESEPDFVELDPTGRYGRYKEVLGKGAFKKVYRAFDELEGIEVAWNQVKVADLLRNEVDLERLYSEVHLLKTLKHKNIIKFYNSWVDTKTENINFITEIFTSGNLRQYRKKHKKVDLRALKNWSRQILEGLSYLHGHDPPVIHRDLKCDNLLVNGNQGEVKIGDLGLAAILRKAHSAHSVIGTPEFMAPELYEEEYNELVDIYAFGMCLLELVTFEYPYVECTNAAQIYKKVTSGIRPASLAKVKDPGVKAFIDKCIAKVSERLSAKELLMDPFLQSDDDSGSISRSLSSHPIHADKSDDDSGRSPQDHVPEGSRDFTVQGQRKDLNTIFLKLRITDSTGHIRNIHFPFDIEVDTANAVASEMVEELDLTDQDVSAIADMIDSEIRSYIPDWAPKQCSSNDITDEVAPSESSEAREVAPSESSTSGACDDVSPSTMNSTLSGGLMLERLPSGRKYWSDSPKTTSSASSPLRLGPSNLSQADSPIPESSWTEENGQSPISHKEGSSSGDGAFEHEESETENHIDEEAGVIPESNSSDNKQSADLTSETEHHSSGERKTHSSNKCSDDIGDIVEKLEMLVDEQRKELDALREKHDLVISDVISKLPPEIRSGVLAMCGHKLSPNSLRNERGCSSTNSEGPSSSLKIFQNAEKL</sequence>
<dbReference type="Gene3D" id="3.30.200.20">
    <property type="entry name" value="Phosphorylase Kinase, domain 1"/>
    <property type="match status" value="1"/>
</dbReference>
<dbReference type="GO" id="GO:0005524">
    <property type="term" value="F:ATP binding"/>
    <property type="evidence" value="ECO:0007669"/>
    <property type="project" value="UniProtKB-KW"/>
</dbReference>
<dbReference type="Pfam" id="PF00069">
    <property type="entry name" value="Pkinase"/>
    <property type="match status" value="1"/>
</dbReference>
<keyword evidence="5 12" id="KW-0418">Kinase</keyword>
<dbReference type="CDD" id="cd13983">
    <property type="entry name" value="STKc_WNK"/>
    <property type="match status" value="1"/>
</dbReference>
<dbReference type="EC" id="2.7.11.1" evidence="1"/>
<dbReference type="FunFam" id="1.10.510.10:FF:000046">
    <property type="entry name" value="probable serine/threonine-protein kinase WNK9"/>
    <property type="match status" value="1"/>
</dbReference>
<protein>
    <recommendedName>
        <fullName evidence="1">non-specific serine/threonine protein kinase</fullName>
        <ecNumber evidence="1">2.7.11.1</ecNumber>
    </recommendedName>
</protein>
<dbReference type="SMART" id="SM00220">
    <property type="entry name" value="S_TKc"/>
    <property type="match status" value="1"/>
</dbReference>
<feature type="compositionally biased region" description="Polar residues" evidence="10">
    <location>
        <begin position="488"/>
        <end position="511"/>
    </location>
</feature>
<dbReference type="InterPro" id="IPR050588">
    <property type="entry name" value="WNK_Ser-Thr_kinase"/>
</dbReference>
<evidence type="ECO:0000256" key="2">
    <source>
        <dbReference type="ARBA" id="ARBA00022527"/>
    </source>
</evidence>
<reference evidence="12" key="1">
    <citation type="submission" date="2015-12" db="EMBL/GenBank/DDBJ databases">
        <title>Gene expression during late stages of embryo sac development: a critical building block for successful pollen-pistil interactions.</title>
        <authorList>
            <person name="Liu Y."/>
            <person name="Joly V."/>
            <person name="Sabar M."/>
            <person name="Matton D.P."/>
        </authorList>
    </citation>
    <scope>NUCLEOTIDE SEQUENCE</scope>
</reference>
<proteinExistence type="predicted"/>
<comment type="catalytic activity">
    <reaction evidence="8">
        <text>L-seryl-[protein] + ATP = O-phospho-L-seryl-[protein] + ADP + H(+)</text>
        <dbReference type="Rhea" id="RHEA:17989"/>
        <dbReference type="Rhea" id="RHEA-COMP:9863"/>
        <dbReference type="Rhea" id="RHEA-COMP:11604"/>
        <dbReference type="ChEBI" id="CHEBI:15378"/>
        <dbReference type="ChEBI" id="CHEBI:29999"/>
        <dbReference type="ChEBI" id="CHEBI:30616"/>
        <dbReference type="ChEBI" id="CHEBI:83421"/>
        <dbReference type="ChEBI" id="CHEBI:456216"/>
        <dbReference type="EC" id="2.7.11.1"/>
    </reaction>
</comment>
<dbReference type="PROSITE" id="PS50011">
    <property type="entry name" value="PROTEIN_KINASE_DOM"/>
    <property type="match status" value="1"/>
</dbReference>
<dbReference type="EMBL" id="GEDG01003292">
    <property type="protein sequence ID" value="JAP35108.1"/>
    <property type="molecule type" value="Transcribed_RNA"/>
</dbReference>
<keyword evidence="3" id="KW-0808">Transferase</keyword>
<evidence type="ECO:0000256" key="8">
    <source>
        <dbReference type="ARBA" id="ARBA00048679"/>
    </source>
</evidence>
<feature type="region of interest" description="Disordered" evidence="10">
    <location>
        <begin position="409"/>
        <end position="578"/>
    </location>
</feature>
<dbReference type="InterPro" id="IPR011009">
    <property type="entry name" value="Kinase-like_dom_sf"/>
</dbReference>
<keyword evidence="9" id="KW-0175">Coiled coil</keyword>
<keyword evidence="2" id="KW-0723">Serine/threonine-protein kinase</keyword>
<dbReference type="AlphaFoldDB" id="A0A0V0IRE3"/>
<evidence type="ECO:0000256" key="5">
    <source>
        <dbReference type="ARBA" id="ARBA00022777"/>
    </source>
</evidence>
<dbReference type="InterPro" id="IPR000719">
    <property type="entry name" value="Prot_kinase_dom"/>
</dbReference>
<feature type="region of interest" description="Disordered" evidence="10">
    <location>
        <begin position="291"/>
        <end position="331"/>
    </location>
</feature>
<feature type="compositionally biased region" description="Basic and acidic residues" evidence="10">
    <location>
        <begin position="559"/>
        <end position="570"/>
    </location>
</feature>
<evidence type="ECO:0000256" key="7">
    <source>
        <dbReference type="ARBA" id="ARBA00047899"/>
    </source>
</evidence>
<feature type="compositionally biased region" description="Polar residues" evidence="10">
    <location>
        <begin position="635"/>
        <end position="657"/>
    </location>
</feature>
<comment type="catalytic activity">
    <reaction evidence="7">
        <text>L-threonyl-[protein] + ATP = O-phospho-L-threonyl-[protein] + ADP + H(+)</text>
        <dbReference type="Rhea" id="RHEA:46608"/>
        <dbReference type="Rhea" id="RHEA-COMP:11060"/>
        <dbReference type="Rhea" id="RHEA-COMP:11605"/>
        <dbReference type="ChEBI" id="CHEBI:15378"/>
        <dbReference type="ChEBI" id="CHEBI:30013"/>
        <dbReference type="ChEBI" id="CHEBI:30616"/>
        <dbReference type="ChEBI" id="CHEBI:61977"/>
        <dbReference type="ChEBI" id="CHEBI:456216"/>
        <dbReference type="EC" id="2.7.11.1"/>
    </reaction>
</comment>
<evidence type="ECO:0000313" key="12">
    <source>
        <dbReference type="EMBL" id="JAP35108.1"/>
    </source>
</evidence>
<feature type="compositionally biased region" description="Basic and acidic residues" evidence="10">
    <location>
        <begin position="306"/>
        <end position="328"/>
    </location>
</feature>
<dbReference type="SUPFAM" id="SSF56112">
    <property type="entry name" value="Protein kinase-like (PK-like)"/>
    <property type="match status" value="1"/>
</dbReference>
<dbReference type="FunFam" id="3.30.200.20:FF:000075">
    <property type="entry name" value="Probable serine/threonine-protein kinase WNK1"/>
    <property type="match status" value="1"/>
</dbReference>
<keyword evidence="6" id="KW-0067">ATP-binding</keyword>
<feature type="coiled-coil region" evidence="9">
    <location>
        <begin position="584"/>
        <end position="611"/>
    </location>
</feature>
<feature type="compositionally biased region" description="Polar residues" evidence="10">
    <location>
        <begin position="544"/>
        <end position="557"/>
    </location>
</feature>
<feature type="region of interest" description="Disordered" evidence="10">
    <location>
        <begin position="635"/>
        <end position="664"/>
    </location>
</feature>
<evidence type="ECO:0000259" key="11">
    <source>
        <dbReference type="PROSITE" id="PS50011"/>
    </source>
</evidence>
<feature type="region of interest" description="Disordered" evidence="10">
    <location>
        <begin position="1"/>
        <end position="25"/>
    </location>
</feature>
<evidence type="ECO:0000256" key="6">
    <source>
        <dbReference type="ARBA" id="ARBA00022840"/>
    </source>
</evidence>
<dbReference type="GO" id="GO:0004674">
    <property type="term" value="F:protein serine/threonine kinase activity"/>
    <property type="evidence" value="ECO:0007669"/>
    <property type="project" value="UniProtKB-KW"/>
</dbReference>
<name>A0A0V0IRE3_SOLCH</name>
<dbReference type="PANTHER" id="PTHR13902">
    <property type="entry name" value="SERINE/THREONINE-PROTEIN KINASE WNK WITH NO LYSINE -RELATED"/>
    <property type="match status" value="1"/>
</dbReference>
<dbReference type="InterPro" id="IPR024678">
    <property type="entry name" value="Kinase_OSR1/WNK_CCT"/>
</dbReference>
<feature type="compositionally biased region" description="Acidic residues" evidence="10">
    <location>
        <begin position="7"/>
        <end position="22"/>
    </location>
</feature>
<dbReference type="InterPro" id="IPR008271">
    <property type="entry name" value="Ser/Thr_kinase_AS"/>
</dbReference>
<dbReference type="Gene3D" id="1.10.510.10">
    <property type="entry name" value="Transferase(Phosphotransferase) domain 1"/>
    <property type="match status" value="1"/>
</dbReference>
<evidence type="ECO:0000256" key="10">
    <source>
        <dbReference type="SAM" id="MobiDB-lite"/>
    </source>
</evidence>
<accession>A0A0V0IRE3</accession>
<organism evidence="12">
    <name type="scientific">Solanum chacoense</name>
    <name type="common">Chaco potato</name>
    <dbReference type="NCBI Taxonomy" id="4108"/>
    <lineage>
        <taxon>Eukaryota</taxon>
        <taxon>Viridiplantae</taxon>
        <taxon>Streptophyta</taxon>
        <taxon>Embryophyta</taxon>
        <taxon>Tracheophyta</taxon>
        <taxon>Spermatophyta</taxon>
        <taxon>Magnoliopsida</taxon>
        <taxon>eudicotyledons</taxon>
        <taxon>Gunneridae</taxon>
        <taxon>Pentapetalae</taxon>
        <taxon>asterids</taxon>
        <taxon>lamiids</taxon>
        <taxon>Solanales</taxon>
        <taxon>Solanaceae</taxon>
        <taxon>Solanoideae</taxon>
        <taxon>Solaneae</taxon>
        <taxon>Solanum</taxon>
    </lineage>
</organism>
<evidence type="ECO:0000256" key="3">
    <source>
        <dbReference type="ARBA" id="ARBA00022679"/>
    </source>
</evidence>
<evidence type="ECO:0000256" key="4">
    <source>
        <dbReference type="ARBA" id="ARBA00022741"/>
    </source>
</evidence>
<evidence type="ECO:0000256" key="9">
    <source>
        <dbReference type="SAM" id="Coils"/>
    </source>
</evidence>
<dbReference type="Gene3D" id="3.10.20.90">
    <property type="entry name" value="Phosphatidylinositol 3-kinase Catalytic Subunit, Chain A, domain 1"/>
    <property type="match status" value="1"/>
</dbReference>
<feature type="compositionally biased region" description="Basic and acidic residues" evidence="10">
    <location>
        <begin position="523"/>
        <end position="537"/>
    </location>
</feature>
<dbReference type="FunFam" id="3.10.20.90:FF:000252">
    <property type="entry name" value="Probable serine/threonine-protein kinase WNK3"/>
    <property type="match status" value="1"/>
</dbReference>
<feature type="compositionally biased region" description="Low complexity" evidence="10">
    <location>
        <begin position="470"/>
        <end position="482"/>
    </location>
</feature>